<gene>
    <name evidence="2" type="ORF">GR167_14360</name>
</gene>
<comment type="caution">
    <text evidence="2">The sequence shown here is derived from an EMBL/GenBank/DDBJ whole genome shotgun (WGS) entry which is preliminary data.</text>
</comment>
<evidence type="ECO:0000313" key="2">
    <source>
        <dbReference type="EMBL" id="MYM56497.1"/>
    </source>
</evidence>
<reference evidence="2 3" key="1">
    <citation type="submission" date="2020-01" db="EMBL/GenBank/DDBJ databases">
        <authorList>
            <person name="Chen S."/>
        </authorList>
    </citation>
    <scope>NUCLEOTIDE SEQUENCE [LARGE SCALE GENOMIC DNA]</scope>
    <source>
        <strain evidence="2 3">GS-10</strain>
    </source>
</reference>
<dbReference type="RefSeq" id="WP_160974403.1">
    <property type="nucleotide sequence ID" value="NZ_WWEN01000006.1"/>
</dbReference>
<dbReference type="InterPro" id="IPR022104">
    <property type="entry name" value="DUF3644"/>
</dbReference>
<sequence>MAGAAGSFGVNNYFIPSRSLEAVWWERQLFAQGRRGSLTAHERKIVKGLLNSGWRNQDVLTLISGNRPATVNPARIAEVKADDEQSAASDREVQEYIEFKRSFDNYTGLSPYTDERLVRSREAMQLAVHVYNNPSTNFRAECFAVLAIIAWTYISIEYCARNNLPIERQDGNAISLADFLKFKECPLVEGVRNNLKSIINLRNSVEHRTLGKYDREWLSLFQACCINYENFIVSQFGERLSLRRDLAFALQFSGLSLHQAQGMIEAELPQEIEAINSEVYQGLSETQMSDPDFQFSVVYTTVASSKSKANFRFISSDEAEAETVANILVKNKPSTQTHPYRANQVVELVKERTGKKFSSHDHTQAWKRLKVRPSGDAEDPSVTKQDYCFYNATFKSYSYSEAWVQKLCDFVELQD</sequence>
<organism evidence="2 3">
    <name type="scientific">Thalassovita mangrovi</name>
    <dbReference type="NCBI Taxonomy" id="2692236"/>
    <lineage>
        <taxon>Bacteria</taxon>
        <taxon>Pseudomonadati</taxon>
        <taxon>Pseudomonadota</taxon>
        <taxon>Alphaproteobacteria</taxon>
        <taxon>Rhodobacterales</taxon>
        <taxon>Roseobacteraceae</taxon>
        <taxon>Thalassovita</taxon>
    </lineage>
</organism>
<evidence type="ECO:0000313" key="3">
    <source>
        <dbReference type="Proteomes" id="UP000479043"/>
    </source>
</evidence>
<feature type="domain" description="DUF3644" evidence="1">
    <location>
        <begin position="117"/>
        <end position="275"/>
    </location>
</feature>
<dbReference type="EMBL" id="WWEN01000006">
    <property type="protein sequence ID" value="MYM56497.1"/>
    <property type="molecule type" value="Genomic_DNA"/>
</dbReference>
<dbReference type="Proteomes" id="UP000479043">
    <property type="component" value="Unassembled WGS sequence"/>
</dbReference>
<keyword evidence="3" id="KW-1185">Reference proteome</keyword>
<dbReference type="AlphaFoldDB" id="A0A6L8LK91"/>
<protein>
    <recommendedName>
        <fullName evidence="1">DUF3644 domain-containing protein</fullName>
    </recommendedName>
</protein>
<dbReference type="Pfam" id="PF12358">
    <property type="entry name" value="DUF3644"/>
    <property type="match status" value="1"/>
</dbReference>
<accession>A0A6L8LK91</accession>
<name>A0A6L8LK91_9RHOB</name>
<proteinExistence type="predicted"/>
<evidence type="ECO:0000259" key="1">
    <source>
        <dbReference type="Pfam" id="PF12358"/>
    </source>
</evidence>